<reference evidence="1" key="1">
    <citation type="journal article" date="2005" name="PLoS Biol.">
        <title>The genomes of Oryza sativa: a history of duplications.</title>
        <authorList>
            <person name="Yu J."/>
            <person name="Wang J."/>
            <person name="Lin W."/>
            <person name="Li S."/>
            <person name="Li H."/>
            <person name="Zhou J."/>
            <person name="Ni P."/>
            <person name="Dong W."/>
            <person name="Hu S."/>
            <person name="Zeng C."/>
            <person name="Zhang J."/>
            <person name="Zhang Y."/>
            <person name="Li R."/>
            <person name="Xu Z."/>
            <person name="Li S."/>
            <person name="Li X."/>
            <person name="Zheng H."/>
            <person name="Cong L."/>
            <person name="Lin L."/>
            <person name="Yin J."/>
            <person name="Geng J."/>
            <person name="Li G."/>
            <person name="Shi J."/>
            <person name="Liu J."/>
            <person name="Lv H."/>
            <person name="Li J."/>
            <person name="Wang J."/>
            <person name="Deng Y."/>
            <person name="Ran L."/>
            <person name="Shi X."/>
            <person name="Wang X."/>
            <person name="Wu Q."/>
            <person name="Li C."/>
            <person name="Ren X."/>
            <person name="Wang J."/>
            <person name="Wang X."/>
            <person name="Li D."/>
            <person name="Liu D."/>
            <person name="Zhang X."/>
            <person name="Ji Z."/>
            <person name="Zhao W."/>
            <person name="Sun Y."/>
            <person name="Zhang Z."/>
            <person name="Bao J."/>
            <person name="Han Y."/>
            <person name="Dong L."/>
            <person name="Ji J."/>
            <person name="Chen P."/>
            <person name="Wu S."/>
            <person name="Liu J."/>
            <person name="Xiao Y."/>
            <person name="Bu D."/>
            <person name="Tan J."/>
            <person name="Yang L."/>
            <person name="Ye C."/>
            <person name="Zhang J."/>
            <person name="Xu J."/>
            <person name="Zhou Y."/>
            <person name="Yu Y."/>
            <person name="Zhang B."/>
            <person name="Zhuang S."/>
            <person name="Wei H."/>
            <person name="Liu B."/>
            <person name="Lei M."/>
            <person name="Yu H."/>
            <person name="Li Y."/>
            <person name="Xu H."/>
            <person name="Wei S."/>
            <person name="He X."/>
            <person name="Fang L."/>
            <person name="Zhang Z."/>
            <person name="Zhang Y."/>
            <person name="Huang X."/>
            <person name="Su Z."/>
            <person name="Tong W."/>
            <person name="Li J."/>
            <person name="Tong Z."/>
            <person name="Li S."/>
            <person name="Ye J."/>
            <person name="Wang L."/>
            <person name="Fang L."/>
            <person name="Lei T."/>
            <person name="Chen C."/>
            <person name="Chen H."/>
            <person name="Xu Z."/>
            <person name="Li H."/>
            <person name="Huang H."/>
            <person name="Zhang F."/>
            <person name="Xu H."/>
            <person name="Li N."/>
            <person name="Zhao C."/>
            <person name="Li S."/>
            <person name="Dong L."/>
            <person name="Huang Y."/>
            <person name="Li L."/>
            <person name="Xi Y."/>
            <person name="Qi Q."/>
            <person name="Li W."/>
            <person name="Zhang B."/>
            <person name="Hu W."/>
            <person name="Zhang Y."/>
            <person name="Tian X."/>
            <person name="Jiao Y."/>
            <person name="Liang X."/>
            <person name="Jin J."/>
            <person name="Gao L."/>
            <person name="Zheng W."/>
            <person name="Hao B."/>
            <person name="Liu S."/>
            <person name="Wang W."/>
            <person name="Yuan L."/>
            <person name="Cao M."/>
            <person name="McDermott J."/>
            <person name="Samudrala R."/>
            <person name="Wang J."/>
            <person name="Wong G.K."/>
            <person name="Yang H."/>
        </authorList>
    </citation>
    <scope>NUCLEOTIDE SEQUENCE [LARGE SCALE GENOMIC DNA]</scope>
</reference>
<protein>
    <submittedName>
        <fullName evidence="1">Uncharacterized protein</fullName>
    </submittedName>
</protein>
<dbReference type="Proteomes" id="UP000007752">
    <property type="component" value="Chromosome 4"/>
</dbReference>
<sequence length="204" mass="21828">MGQLAAGLSGAAAVSSGSGNGIRGVGGGGGNRQIHVWIWQDSGRQRRLVAGMATAVRTARGCSQRRCLAAGVARDGIDEANLAAPAVDPVPRGVLDPRRSRQWWRGVHATAARATTVGRLCRRSSSRISRSVRRNRKFSTLSNGGSSKGYLSNCPSSTDCIVEVGVAEIYAEEPIVIDISEEEMLAVIMNLRWQKKVVMKTLKK</sequence>
<gene>
    <name evidence="1" type="ORF">OsJ_13605</name>
</gene>
<accession>B9FD49</accession>
<organism evidence="1">
    <name type="scientific">Oryza sativa subsp. japonica</name>
    <name type="common">Rice</name>
    <dbReference type="NCBI Taxonomy" id="39947"/>
    <lineage>
        <taxon>Eukaryota</taxon>
        <taxon>Viridiplantae</taxon>
        <taxon>Streptophyta</taxon>
        <taxon>Embryophyta</taxon>
        <taxon>Tracheophyta</taxon>
        <taxon>Spermatophyta</taxon>
        <taxon>Magnoliopsida</taxon>
        <taxon>Liliopsida</taxon>
        <taxon>Poales</taxon>
        <taxon>Poaceae</taxon>
        <taxon>BOP clade</taxon>
        <taxon>Oryzoideae</taxon>
        <taxon>Oryzeae</taxon>
        <taxon>Oryzinae</taxon>
        <taxon>Oryza</taxon>
        <taxon>Oryza sativa</taxon>
    </lineage>
</organism>
<evidence type="ECO:0000313" key="1">
    <source>
        <dbReference type="EMBL" id="EEE60413.1"/>
    </source>
</evidence>
<proteinExistence type="predicted"/>
<reference evidence="1" key="2">
    <citation type="submission" date="2008-12" db="EMBL/GenBank/DDBJ databases">
        <title>Improved gene annotation of the rice (Oryza sativa) genomes.</title>
        <authorList>
            <person name="Wang J."/>
            <person name="Li R."/>
            <person name="Fan W."/>
            <person name="Huang Q."/>
            <person name="Zhang J."/>
            <person name="Zhou Y."/>
            <person name="Hu Y."/>
            <person name="Zi S."/>
            <person name="Li J."/>
            <person name="Ni P."/>
            <person name="Zheng H."/>
            <person name="Zhang Y."/>
            <person name="Zhao M."/>
            <person name="Hao Q."/>
            <person name="McDermott J."/>
            <person name="Samudrala R."/>
            <person name="Kristiansen K."/>
            <person name="Wong G.K.-S."/>
        </authorList>
    </citation>
    <scope>NUCLEOTIDE SEQUENCE</scope>
</reference>
<name>B9FD49_ORYSJ</name>
<dbReference type="AlphaFoldDB" id="B9FD49"/>
<dbReference type="EMBL" id="CM000141">
    <property type="protein sequence ID" value="EEE60413.1"/>
    <property type="molecule type" value="Genomic_DNA"/>
</dbReference>